<dbReference type="GO" id="GO:0004709">
    <property type="term" value="F:MAP kinase kinase kinase activity"/>
    <property type="evidence" value="ECO:0007669"/>
    <property type="project" value="UniProtKB-EC"/>
</dbReference>
<dbReference type="Gene3D" id="3.30.200.20">
    <property type="entry name" value="Phosphorylase Kinase, domain 1"/>
    <property type="match status" value="2"/>
</dbReference>
<dbReference type="InterPro" id="IPR000719">
    <property type="entry name" value="Prot_kinase_dom"/>
</dbReference>
<evidence type="ECO:0000256" key="8">
    <source>
        <dbReference type="ARBA" id="ARBA00047559"/>
    </source>
</evidence>
<dbReference type="Pfam" id="PF00069">
    <property type="entry name" value="Pkinase"/>
    <property type="match status" value="2"/>
</dbReference>
<comment type="caution">
    <text evidence="13">The sequence shown here is derived from an EMBL/GenBank/DDBJ whole genome shotgun (WGS) entry which is preliminary data.</text>
</comment>
<evidence type="ECO:0000259" key="12">
    <source>
        <dbReference type="PROSITE" id="PS50011"/>
    </source>
</evidence>
<evidence type="ECO:0000256" key="10">
    <source>
        <dbReference type="PROSITE-ProRule" id="PRU10141"/>
    </source>
</evidence>
<dbReference type="PROSITE" id="PS00108">
    <property type="entry name" value="PROTEIN_KINASE_ST"/>
    <property type="match status" value="2"/>
</dbReference>
<dbReference type="PROSITE" id="PS00107">
    <property type="entry name" value="PROTEIN_KINASE_ATP"/>
    <property type="match status" value="2"/>
</dbReference>
<evidence type="ECO:0000313" key="14">
    <source>
        <dbReference type="Proteomes" id="UP000095767"/>
    </source>
</evidence>
<protein>
    <recommendedName>
        <fullName evidence="2">mitogen-activated protein kinase kinase kinase</fullName>
        <ecNumber evidence="2">2.7.11.25</ecNumber>
    </recommendedName>
</protein>
<evidence type="ECO:0000256" key="3">
    <source>
        <dbReference type="ARBA" id="ARBA00022527"/>
    </source>
</evidence>
<name>A0A1E5W7D4_9POAL</name>
<feature type="domain" description="Protein kinase" evidence="12">
    <location>
        <begin position="598"/>
        <end position="850"/>
    </location>
</feature>
<evidence type="ECO:0000256" key="9">
    <source>
        <dbReference type="ARBA" id="ARBA00048329"/>
    </source>
</evidence>
<feature type="region of interest" description="Disordered" evidence="11">
    <location>
        <begin position="430"/>
        <end position="456"/>
    </location>
</feature>
<accession>A0A1E5W7D4</accession>
<dbReference type="PANTHER" id="PTHR48016">
    <property type="entry name" value="MAP KINASE KINASE KINASE SSK2-RELATED-RELATED"/>
    <property type="match status" value="1"/>
</dbReference>
<feature type="region of interest" description="Disordered" evidence="11">
    <location>
        <begin position="1"/>
        <end position="55"/>
    </location>
</feature>
<evidence type="ECO:0000256" key="5">
    <source>
        <dbReference type="ARBA" id="ARBA00022741"/>
    </source>
</evidence>
<dbReference type="SUPFAM" id="SSF56112">
    <property type="entry name" value="Protein kinase-like (PK-like)"/>
    <property type="match status" value="2"/>
</dbReference>
<dbReference type="FunFam" id="1.10.510.10:FF:000359">
    <property type="entry name" value="Mitogen-activated protein kinase 1, putative, expressed"/>
    <property type="match status" value="1"/>
</dbReference>
<keyword evidence="6 13" id="KW-0418">Kinase</keyword>
<comment type="catalytic activity">
    <reaction evidence="8">
        <text>L-threonyl-[protein] + ATP = O-phospho-L-threonyl-[protein] + ADP + H(+)</text>
        <dbReference type="Rhea" id="RHEA:46608"/>
        <dbReference type="Rhea" id="RHEA-COMP:11060"/>
        <dbReference type="Rhea" id="RHEA-COMP:11605"/>
        <dbReference type="ChEBI" id="CHEBI:15378"/>
        <dbReference type="ChEBI" id="CHEBI:30013"/>
        <dbReference type="ChEBI" id="CHEBI:30616"/>
        <dbReference type="ChEBI" id="CHEBI:61977"/>
        <dbReference type="ChEBI" id="CHEBI:456216"/>
        <dbReference type="EC" id="2.7.11.25"/>
    </reaction>
</comment>
<dbReference type="CDD" id="cd06606">
    <property type="entry name" value="STKc_MAPKKK"/>
    <property type="match status" value="1"/>
</dbReference>
<dbReference type="OrthoDB" id="266718at2759"/>
<dbReference type="AlphaFoldDB" id="A0A1E5W7D4"/>
<evidence type="ECO:0000256" key="6">
    <source>
        <dbReference type="ARBA" id="ARBA00022777"/>
    </source>
</evidence>
<dbReference type="GO" id="GO:0005524">
    <property type="term" value="F:ATP binding"/>
    <property type="evidence" value="ECO:0007669"/>
    <property type="project" value="UniProtKB-UniRule"/>
</dbReference>
<proteinExistence type="inferred from homology"/>
<feature type="domain" description="Protein kinase" evidence="12">
    <location>
        <begin position="97"/>
        <end position="351"/>
    </location>
</feature>
<keyword evidence="14" id="KW-1185">Reference proteome</keyword>
<dbReference type="GO" id="GO:0005737">
    <property type="term" value="C:cytoplasm"/>
    <property type="evidence" value="ECO:0007669"/>
    <property type="project" value="TreeGrafter"/>
</dbReference>
<sequence length="859" mass="94732">MQSGHRSGRPPRLTRRNAIRQSAYVPRPQGLTRFSPPTEQTDAAGSSRADDSDLEEGDVLGATEEVGEVEETGAGTALSEASASSVSPVAKRRIANWRKLELVGAGSFSRLYKAVSEDGLVFAVKEASLIGPENNAKQSASQLEQEILLLSQLEHKNIVQYFGAKKEETVLSIFLEFVSEGSLVSVYEKRQLEESTISAYTRQILTGLTYLHHHNVMHRDIKCANILLDQNGTVKIKVWKQKRSCAGSVYWMAPEVIRETPYGRSADIWSLGCPVLEMFIRRPPYPNENWVSVFYQIGRGQLPPVPSSLPLVAREVIHECLRAKPRRRRSRPTVPPMAAPQRPRPRPRPQLARINAMRHSSYPGGDEGADDVAPADLGSEFASQTSFRIRGGRGGRAEVDDLFRKLGLKGPEDFTIPPALYAAAMAHIPNSSRSRRQSLDASLGRGAEGSAPQELPEISGRDVMVAARLEAVVEGEQAVLATKIVRPEAVEVSAGAFRGPEAESGSRVIESETARASRLEVAAVVELGNADIEKGKGDPVKVDQLRVERTKPVVLEAPRETTGALLQVVAETESTSRDIEHWISPSPHRRFKRTITTWIKGEHLGSGSFGSVYEAISDDGFFFAVKEVSLMDQGLNAKQRILQLEHEISLLSRLEHENIVQYFGTDKEGGKLYIFLELVTQGSLAALYQKYHLQDSQVSAYTRQILNGLHYLHQRNVLHRDIKCANILVDASGLVKLADFGLAKEMSILSQARSSKGTVFWMAPEVAKAKPHGPPADIWSLGCTVLEMLTGKVPYPDMEWTHALLKIGRGIPPEIPNTLSEDARDFIKKCVQANPNDRPSAAELLEHPFVQRPLQHYGA</sequence>
<keyword evidence="3" id="KW-0723">Serine/threonine-protein kinase</keyword>
<dbReference type="PANTHER" id="PTHR48016:SF57">
    <property type="entry name" value="MAP KINASE SUPERFAMILY PROTEIN-RELATED"/>
    <property type="match status" value="1"/>
</dbReference>
<feature type="binding site" evidence="10">
    <location>
        <position position="626"/>
    </location>
    <ligand>
        <name>ATP</name>
        <dbReference type="ChEBI" id="CHEBI:30616"/>
    </ligand>
</feature>
<keyword evidence="4" id="KW-0808">Transferase</keyword>
<keyword evidence="5 10" id="KW-0547">Nucleotide-binding</keyword>
<dbReference type="InterPro" id="IPR017441">
    <property type="entry name" value="Protein_kinase_ATP_BS"/>
</dbReference>
<feature type="binding site" evidence="10">
    <location>
        <position position="125"/>
    </location>
    <ligand>
        <name>ATP</name>
        <dbReference type="ChEBI" id="CHEBI:30616"/>
    </ligand>
</feature>
<dbReference type="InterPro" id="IPR008271">
    <property type="entry name" value="Ser/Thr_kinase_AS"/>
</dbReference>
<comment type="catalytic activity">
    <reaction evidence="9">
        <text>L-seryl-[protein] + ATP = O-phospho-L-seryl-[protein] + ADP + H(+)</text>
        <dbReference type="Rhea" id="RHEA:17989"/>
        <dbReference type="Rhea" id="RHEA-COMP:9863"/>
        <dbReference type="Rhea" id="RHEA-COMP:11604"/>
        <dbReference type="ChEBI" id="CHEBI:15378"/>
        <dbReference type="ChEBI" id="CHEBI:29999"/>
        <dbReference type="ChEBI" id="CHEBI:30616"/>
        <dbReference type="ChEBI" id="CHEBI:83421"/>
        <dbReference type="ChEBI" id="CHEBI:456216"/>
        <dbReference type="EC" id="2.7.11.25"/>
    </reaction>
</comment>
<dbReference type="Proteomes" id="UP000095767">
    <property type="component" value="Unassembled WGS sequence"/>
</dbReference>
<feature type="compositionally biased region" description="Basic residues" evidence="11">
    <location>
        <begin position="1"/>
        <end position="18"/>
    </location>
</feature>
<dbReference type="Gene3D" id="1.10.510.10">
    <property type="entry name" value="Transferase(Phosphotransferase) domain 1"/>
    <property type="match status" value="2"/>
</dbReference>
<evidence type="ECO:0000256" key="7">
    <source>
        <dbReference type="ARBA" id="ARBA00022840"/>
    </source>
</evidence>
<comment type="similarity">
    <text evidence="1">Belongs to the protein kinase superfamily. STE Ser/Thr protein kinase family. MAP kinase kinase kinase subfamily.</text>
</comment>
<reference evidence="13 14" key="1">
    <citation type="submission" date="2016-09" db="EMBL/GenBank/DDBJ databases">
        <title>The draft genome of Dichanthelium oligosanthes: A C3 panicoid grass species.</title>
        <authorList>
            <person name="Studer A.J."/>
            <person name="Schnable J.C."/>
            <person name="Brutnell T.P."/>
        </authorList>
    </citation>
    <scope>NUCLEOTIDE SEQUENCE [LARGE SCALE GENOMIC DNA]</scope>
    <source>
        <strain evidence="14">cv. Kellogg 1175</strain>
        <tissue evidence="13">Leaf</tissue>
    </source>
</reference>
<dbReference type="InterPro" id="IPR011009">
    <property type="entry name" value="Kinase-like_dom_sf"/>
</dbReference>
<dbReference type="EC" id="2.7.11.25" evidence="2"/>
<keyword evidence="7 10" id="KW-0067">ATP-binding</keyword>
<evidence type="ECO:0000256" key="4">
    <source>
        <dbReference type="ARBA" id="ARBA00022679"/>
    </source>
</evidence>
<dbReference type="STRING" id="888268.A0A1E5W7D4"/>
<dbReference type="InterPro" id="IPR050538">
    <property type="entry name" value="MAP_kinase_kinase_kinase"/>
</dbReference>
<evidence type="ECO:0000256" key="11">
    <source>
        <dbReference type="SAM" id="MobiDB-lite"/>
    </source>
</evidence>
<gene>
    <name evidence="13" type="ORF">BAE44_0005853</name>
</gene>
<dbReference type="PROSITE" id="PS50011">
    <property type="entry name" value="PROTEIN_KINASE_DOM"/>
    <property type="match status" value="2"/>
</dbReference>
<dbReference type="EMBL" id="LWDX02019807">
    <property type="protein sequence ID" value="OEL33128.1"/>
    <property type="molecule type" value="Genomic_DNA"/>
</dbReference>
<evidence type="ECO:0000313" key="13">
    <source>
        <dbReference type="EMBL" id="OEL33128.1"/>
    </source>
</evidence>
<dbReference type="SMART" id="SM00220">
    <property type="entry name" value="S_TKc"/>
    <property type="match status" value="2"/>
</dbReference>
<dbReference type="GO" id="GO:1902065">
    <property type="term" value="P:response to L-glutamate"/>
    <property type="evidence" value="ECO:0007669"/>
    <property type="project" value="UniProtKB-ARBA"/>
</dbReference>
<evidence type="ECO:0000256" key="2">
    <source>
        <dbReference type="ARBA" id="ARBA00012406"/>
    </source>
</evidence>
<feature type="region of interest" description="Disordered" evidence="11">
    <location>
        <begin position="324"/>
        <end position="350"/>
    </location>
</feature>
<evidence type="ECO:0000256" key="1">
    <source>
        <dbReference type="ARBA" id="ARBA00006529"/>
    </source>
</evidence>
<organism evidence="13 14">
    <name type="scientific">Dichanthelium oligosanthes</name>
    <dbReference type="NCBI Taxonomy" id="888268"/>
    <lineage>
        <taxon>Eukaryota</taxon>
        <taxon>Viridiplantae</taxon>
        <taxon>Streptophyta</taxon>
        <taxon>Embryophyta</taxon>
        <taxon>Tracheophyta</taxon>
        <taxon>Spermatophyta</taxon>
        <taxon>Magnoliopsida</taxon>
        <taxon>Liliopsida</taxon>
        <taxon>Poales</taxon>
        <taxon>Poaceae</taxon>
        <taxon>PACMAD clade</taxon>
        <taxon>Panicoideae</taxon>
        <taxon>Panicodae</taxon>
        <taxon>Paniceae</taxon>
        <taxon>Dichantheliinae</taxon>
        <taxon>Dichanthelium</taxon>
    </lineage>
</organism>